<evidence type="ECO:0000313" key="3">
    <source>
        <dbReference type="Proteomes" id="UP000006853"/>
    </source>
</evidence>
<dbReference type="AlphaFoldDB" id="A0A1G4KQR8"/>
<gene>
    <name evidence="2" type="ordered locus">PP7435_Chr4-0350</name>
</gene>
<feature type="domain" description="Bacteriophage T5 Orf172 DNA-binding" evidence="1">
    <location>
        <begin position="90"/>
        <end position="227"/>
    </location>
</feature>
<accession>A0A1G4KQR8</accession>
<evidence type="ECO:0000313" key="2">
    <source>
        <dbReference type="EMBL" id="SCV12354.1"/>
    </source>
</evidence>
<dbReference type="PANTHER" id="PTHR28094:SF1">
    <property type="entry name" value="MEIOTICALLY UP-REGULATED GENE 113 PROTEIN"/>
    <property type="match status" value="1"/>
</dbReference>
<keyword evidence="3" id="KW-1185">Reference proteome</keyword>
<dbReference type="InterPro" id="IPR018306">
    <property type="entry name" value="Phage_T5_Orf172_DNA-bd"/>
</dbReference>
<sequence>MPQCSGITLTGKRCKINTKTDKYCRYHENQRLTTMYRKPASPPKVGFIYVYTLKSLALPSNKKQKWLRLGSGNHSRDVDLLKSEPFDPRDNILIKVGATTNDPQTRIRQWEDKCRLELALITPKLVIANSKSRRGLSALFEKLSLNSSAGRTERQERKLLRQWSTYNNLGFQCDDVFAKEEQIHSLLRANYGHGTVFCQGCSRPGRNVFLRHREWFLIPRRKLFKVLVLIDKTST</sequence>
<dbReference type="InterPro" id="IPR053006">
    <property type="entry name" value="Meiosis_regulatory"/>
</dbReference>
<dbReference type="Pfam" id="PF10544">
    <property type="entry name" value="T5orf172"/>
    <property type="match status" value="1"/>
</dbReference>
<protein>
    <recommendedName>
        <fullName evidence="1">Bacteriophage T5 Orf172 DNA-binding domain-containing protein</fullName>
    </recommendedName>
</protein>
<reference evidence="2 3" key="2">
    <citation type="journal article" date="2016" name="FEMS Yeast Res.">
        <title>Curation of the genome annotation of Pichia pastoris (Komagataella phaffii) CBS7435 from gene level to protein function.</title>
        <authorList>
            <person name="Valli M."/>
            <person name="Tatto N.E."/>
            <person name="Peymann A."/>
            <person name="Gruber C."/>
            <person name="Landes N."/>
            <person name="Ekker H."/>
            <person name="Thallinger G.G."/>
            <person name="Mattanovich D."/>
            <person name="Gasser B."/>
            <person name="Graf A.B."/>
        </authorList>
    </citation>
    <scope>GENOME REANNOTATION</scope>
    <source>
        <strain evidence="2 3">ATCC 76273 / CBS 7435 / CECT 11047 / NRRL Y-11430 / Wegner 21-1</strain>
    </source>
</reference>
<dbReference type="PANTHER" id="PTHR28094">
    <property type="entry name" value="MEIOTICALLY UP-REGULATED GENE 113 PROTEIN"/>
    <property type="match status" value="1"/>
</dbReference>
<dbReference type="EMBL" id="FR839631">
    <property type="protein sequence ID" value="SCV12354.1"/>
    <property type="molecule type" value="Genomic_DNA"/>
</dbReference>
<name>A0A1G4KQR8_KOMPC</name>
<dbReference type="Proteomes" id="UP000006853">
    <property type="component" value="Chromosome 4"/>
</dbReference>
<proteinExistence type="predicted"/>
<reference evidence="2 3" key="1">
    <citation type="journal article" date="2011" name="J. Biotechnol.">
        <title>High-quality genome sequence of Pichia pastoris CBS7435.</title>
        <authorList>
            <person name="Kuberl A."/>
            <person name="Schneider J."/>
            <person name="Thallinger G.G."/>
            <person name="Anderl I."/>
            <person name="Wibberg D."/>
            <person name="Hajek T."/>
            <person name="Jaenicke S."/>
            <person name="Brinkrolf K."/>
            <person name="Goesmann A."/>
            <person name="Szczepanowski R."/>
            <person name="Puhler A."/>
            <person name="Schwab H."/>
            <person name="Glieder A."/>
            <person name="Pichler H."/>
        </authorList>
    </citation>
    <scope>NUCLEOTIDE SEQUENCE [LARGE SCALE GENOMIC DNA]</scope>
    <source>
        <strain evidence="3">ATCC 76273 / CBS 7435 / CECT 11047 / NRRL Y-11430 / Wegner 21-1</strain>
    </source>
</reference>
<evidence type="ECO:0000259" key="1">
    <source>
        <dbReference type="Pfam" id="PF10544"/>
    </source>
</evidence>
<organism evidence="2 3">
    <name type="scientific">Komagataella phaffii (strain ATCC 76273 / CBS 7435 / CECT 11047 / NRRL Y-11430 / Wegner 21-1)</name>
    <name type="common">Yeast</name>
    <name type="synonym">Pichia pastoris</name>
    <dbReference type="NCBI Taxonomy" id="981350"/>
    <lineage>
        <taxon>Eukaryota</taxon>
        <taxon>Fungi</taxon>
        <taxon>Dikarya</taxon>
        <taxon>Ascomycota</taxon>
        <taxon>Saccharomycotina</taxon>
        <taxon>Pichiomycetes</taxon>
        <taxon>Pichiales</taxon>
        <taxon>Pichiaceae</taxon>
        <taxon>Komagataella</taxon>
    </lineage>
</organism>